<organism evidence="1 2">
    <name type="scientific">Sphingorhabdus buctiana</name>
    <dbReference type="NCBI Taxonomy" id="1508805"/>
    <lineage>
        <taxon>Bacteria</taxon>
        <taxon>Pseudomonadati</taxon>
        <taxon>Pseudomonadota</taxon>
        <taxon>Alphaproteobacteria</taxon>
        <taxon>Sphingomonadales</taxon>
        <taxon>Sphingomonadaceae</taxon>
        <taxon>Sphingorhabdus</taxon>
    </lineage>
</organism>
<name>A0ABW4MAG6_9SPHN</name>
<sequence length="126" mass="13654">MADRNIIPLGRHGLVTDMSVTEFLVGMALCRCGPSSSTVIAREVSGWLDCKLRVAELRPTLTSVTARGWVLADAGVYAIADPGSEAVKGVYAAVIRLLDRGQRFLDVGVFMSIMKDFERSLDHEVG</sequence>
<accession>A0ABW4MAG6</accession>
<dbReference type="RefSeq" id="WP_381510359.1">
    <property type="nucleotide sequence ID" value="NZ_JBHUEL010000001.1"/>
</dbReference>
<proteinExistence type="predicted"/>
<keyword evidence="2" id="KW-1185">Reference proteome</keyword>
<dbReference type="EMBL" id="JBHUEL010000001">
    <property type="protein sequence ID" value="MFD1765234.1"/>
    <property type="molecule type" value="Genomic_DNA"/>
</dbReference>
<evidence type="ECO:0000313" key="2">
    <source>
        <dbReference type="Proteomes" id="UP001597215"/>
    </source>
</evidence>
<dbReference type="Proteomes" id="UP001597215">
    <property type="component" value="Unassembled WGS sequence"/>
</dbReference>
<protein>
    <recommendedName>
        <fullName evidence="3">MarR family transcriptional regulator</fullName>
    </recommendedName>
</protein>
<evidence type="ECO:0008006" key="3">
    <source>
        <dbReference type="Google" id="ProtNLM"/>
    </source>
</evidence>
<reference evidence="2" key="1">
    <citation type="journal article" date="2019" name="Int. J. Syst. Evol. Microbiol.">
        <title>The Global Catalogue of Microorganisms (GCM) 10K type strain sequencing project: providing services to taxonomists for standard genome sequencing and annotation.</title>
        <authorList>
            <consortium name="The Broad Institute Genomics Platform"/>
            <consortium name="The Broad Institute Genome Sequencing Center for Infectious Disease"/>
            <person name="Wu L."/>
            <person name="Ma J."/>
        </authorList>
    </citation>
    <scope>NUCLEOTIDE SEQUENCE [LARGE SCALE GENOMIC DNA]</scope>
    <source>
        <strain evidence="2">CGMCC 1.12449</strain>
    </source>
</reference>
<evidence type="ECO:0000313" key="1">
    <source>
        <dbReference type="EMBL" id="MFD1765234.1"/>
    </source>
</evidence>
<comment type="caution">
    <text evidence="1">The sequence shown here is derived from an EMBL/GenBank/DDBJ whole genome shotgun (WGS) entry which is preliminary data.</text>
</comment>
<gene>
    <name evidence="1" type="ORF">ACFSAG_00060</name>
</gene>